<keyword evidence="4 7" id="KW-1133">Transmembrane helix</keyword>
<keyword evidence="2" id="KW-1003">Cell membrane</keyword>
<evidence type="ECO:0000256" key="6">
    <source>
        <dbReference type="SAM" id="MobiDB-lite"/>
    </source>
</evidence>
<feature type="transmembrane region" description="Helical" evidence="7">
    <location>
        <begin position="278"/>
        <end position="304"/>
    </location>
</feature>
<comment type="caution">
    <text evidence="9">The sequence shown here is derived from an EMBL/GenBank/DDBJ whole genome shotgun (WGS) entry which is preliminary data.</text>
</comment>
<evidence type="ECO:0000256" key="1">
    <source>
        <dbReference type="ARBA" id="ARBA00004651"/>
    </source>
</evidence>
<dbReference type="PANTHER" id="PTHR33406:SF13">
    <property type="entry name" value="MEMBRANE PROTEIN YDFJ"/>
    <property type="match status" value="1"/>
</dbReference>
<evidence type="ECO:0000256" key="4">
    <source>
        <dbReference type="ARBA" id="ARBA00022989"/>
    </source>
</evidence>
<keyword evidence="3 7" id="KW-0812">Transmembrane</keyword>
<feature type="transmembrane region" description="Helical" evidence="7">
    <location>
        <begin position="560"/>
        <end position="581"/>
    </location>
</feature>
<dbReference type="AlphaFoldDB" id="A0A941ECV9"/>
<feature type="transmembrane region" description="Helical" evidence="7">
    <location>
        <begin position="601"/>
        <end position="622"/>
    </location>
</feature>
<evidence type="ECO:0000313" key="9">
    <source>
        <dbReference type="EMBL" id="MBR7829186.1"/>
    </source>
</evidence>
<dbReference type="PANTHER" id="PTHR33406">
    <property type="entry name" value="MEMBRANE PROTEIN MJ1562-RELATED"/>
    <property type="match status" value="1"/>
</dbReference>
<name>A0A941ECV9_9ACTN</name>
<feature type="transmembrane region" description="Helical" evidence="7">
    <location>
        <begin position="533"/>
        <end position="553"/>
    </location>
</feature>
<feature type="domain" description="SSD" evidence="8">
    <location>
        <begin position="206"/>
        <end position="335"/>
    </location>
</feature>
<feature type="transmembrane region" description="Helical" evidence="7">
    <location>
        <begin position="191"/>
        <end position="220"/>
    </location>
</feature>
<evidence type="ECO:0000256" key="7">
    <source>
        <dbReference type="SAM" id="Phobius"/>
    </source>
</evidence>
<evidence type="ECO:0000313" key="10">
    <source>
        <dbReference type="Proteomes" id="UP000676325"/>
    </source>
</evidence>
<feature type="transmembrane region" description="Helical" evidence="7">
    <location>
        <begin position="310"/>
        <end position="336"/>
    </location>
</feature>
<dbReference type="RefSeq" id="WP_212520321.1">
    <property type="nucleotide sequence ID" value="NZ_JAGSOH010000077.1"/>
</dbReference>
<dbReference type="PROSITE" id="PS50156">
    <property type="entry name" value="SSD"/>
    <property type="match status" value="1"/>
</dbReference>
<reference evidence="9" key="1">
    <citation type="submission" date="2021-04" db="EMBL/GenBank/DDBJ databases">
        <title>Genome based classification of Actinospica acidithermotolerans sp. nov., an actinobacterium isolated from an Indonesian hot spring.</title>
        <authorList>
            <person name="Kusuma A.B."/>
            <person name="Putra K.E."/>
            <person name="Nafisah S."/>
            <person name="Loh J."/>
            <person name="Nouioui I."/>
            <person name="Goodfellow M."/>
        </authorList>
    </citation>
    <scope>NUCLEOTIDE SEQUENCE</scope>
    <source>
        <strain evidence="9">MGRD01-02</strain>
    </source>
</reference>
<dbReference type="EMBL" id="JAGSOH010000077">
    <property type="protein sequence ID" value="MBR7829186.1"/>
    <property type="molecule type" value="Genomic_DNA"/>
</dbReference>
<evidence type="ECO:0000259" key="8">
    <source>
        <dbReference type="PROSITE" id="PS50156"/>
    </source>
</evidence>
<dbReference type="Proteomes" id="UP000676325">
    <property type="component" value="Unassembled WGS sequence"/>
</dbReference>
<gene>
    <name evidence="9" type="ORF">KDK95_22955</name>
</gene>
<dbReference type="InterPro" id="IPR000731">
    <property type="entry name" value="SSD"/>
</dbReference>
<comment type="subcellular location">
    <subcellularLocation>
        <location evidence="1">Cell membrane</location>
        <topology evidence="1">Multi-pass membrane protein</topology>
    </subcellularLocation>
</comment>
<dbReference type="InterPro" id="IPR004869">
    <property type="entry name" value="MMPL_dom"/>
</dbReference>
<proteinExistence type="predicted"/>
<evidence type="ECO:0000256" key="5">
    <source>
        <dbReference type="ARBA" id="ARBA00023136"/>
    </source>
</evidence>
<feature type="transmembrane region" description="Helical" evidence="7">
    <location>
        <begin position="23"/>
        <end position="41"/>
    </location>
</feature>
<evidence type="ECO:0000256" key="3">
    <source>
        <dbReference type="ARBA" id="ARBA00022692"/>
    </source>
</evidence>
<sequence>MAHRRRPAAALGGWSAAHRKTAVFGWLFFVILATVIGGAVGQKQLTDAQQGVGDSARAVQILQDAGISDPASEMVLVHSTTQTADAATYREAVDQVLAAVRGTGQTDNLQSPYATGLISKDRHYALVEFDMTGDASSADGRVQPVLDAVAKVQAANPGLRISEVGDASGSHWVNETLGTDFKRAEWTAVPLAFGILLAAFGALIAAVLPVLLAVTAFMAALGLLDLISHAVPQSSSSNSVMLLMGLAVGVDYCLFYLRRERQERAAGRDPKDALSVAAATSGHSVLVSGLTVMVAMAGMFITGMHIFEGFALASILVVAIAMVGSVTVLPALLAMLGDRIDWGRRKSRRHRPANPDGGRVWNATMGKVLDHPKGFATAAAAFLILLALPALGLRTASLDVNQQLPAASPLVQTYDAISAEFPASPAPGMIVLQTPDVKSSAVVEGIAAFKSEAAADGALGSGPVQVTSYPAQHVVKILFPVAGQGRDARAIASLNTLRGTVVPHTLGAIPHTTALVGGSLAFSTDFNGRLDATILPVFLFVLGVTFLVMLLAFRSWVIAATAIVLNLLSTGAAYGVMVAMFQHGWGSGLIGTKPVGALESWIPLFVFVVLFGLSMDYHVFVVSRIREAHDRGLSTKDAVAQGLRATAGTITSAAAIMVAVFAVFGTLSMQDFKQLGVGLGAAILLDATVIRVLLLPTVMTLLGERNWRRPRRGRDEPALDLEGAARGADQAGIPA</sequence>
<dbReference type="Gene3D" id="1.20.1640.10">
    <property type="entry name" value="Multidrug efflux transporter AcrB transmembrane domain"/>
    <property type="match status" value="2"/>
</dbReference>
<feature type="transmembrane region" description="Helical" evidence="7">
    <location>
        <begin position="643"/>
        <end position="667"/>
    </location>
</feature>
<dbReference type="InterPro" id="IPR050545">
    <property type="entry name" value="Mycobact_MmpL"/>
</dbReference>
<dbReference type="GO" id="GO:0005886">
    <property type="term" value="C:plasma membrane"/>
    <property type="evidence" value="ECO:0007669"/>
    <property type="project" value="UniProtKB-SubCell"/>
</dbReference>
<feature type="transmembrane region" description="Helical" evidence="7">
    <location>
        <begin position="679"/>
        <end position="702"/>
    </location>
</feature>
<keyword evidence="10" id="KW-1185">Reference proteome</keyword>
<feature type="transmembrane region" description="Helical" evidence="7">
    <location>
        <begin position="240"/>
        <end position="257"/>
    </location>
</feature>
<organism evidence="9 10">
    <name type="scientific">Actinospica acidithermotolerans</name>
    <dbReference type="NCBI Taxonomy" id="2828514"/>
    <lineage>
        <taxon>Bacteria</taxon>
        <taxon>Bacillati</taxon>
        <taxon>Actinomycetota</taxon>
        <taxon>Actinomycetes</taxon>
        <taxon>Catenulisporales</taxon>
        <taxon>Actinospicaceae</taxon>
        <taxon>Actinospica</taxon>
    </lineage>
</organism>
<keyword evidence="5 7" id="KW-0472">Membrane</keyword>
<accession>A0A941ECV9</accession>
<protein>
    <submittedName>
        <fullName evidence="9">MMPL family transporter</fullName>
    </submittedName>
</protein>
<feature type="region of interest" description="Disordered" evidence="6">
    <location>
        <begin position="712"/>
        <end position="735"/>
    </location>
</feature>
<dbReference type="SUPFAM" id="SSF82866">
    <property type="entry name" value="Multidrug efflux transporter AcrB transmembrane domain"/>
    <property type="match status" value="2"/>
</dbReference>
<evidence type="ECO:0000256" key="2">
    <source>
        <dbReference type="ARBA" id="ARBA00022475"/>
    </source>
</evidence>
<dbReference type="Pfam" id="PF03176">
    <property type="entry name" value="MMPL"/>
    <property type="match status" value="2"/>
</dbReference>
<feature type="transmembrane region" description="Helical" evidence="7">
    <location>
        <begin position="375"/>
        <end position="393"/>
    </location>
</feature>